<name>A0A6B0SBA2_9CETA</name>
<keyword evidence="2" id="KW-1185">Reference proteome</keyword>
<dbReference type="AlphaFoldDB" id="A0A6B0SBA2"/>
<gene>
    <name evidence="1" type="ORF">E5288_WYG017816</name>
</gene>
<evidence type="ECO:0000313" key="1">
    <source>
        <dbReference type="EMBL" id="MXQ97174.1"/>
    </source>
</evidence>
<evidence type="ECO:0000313" key="2">
    <source>
        <dbReference type="Proteomes" id="UP000322234"/>
    </source>
</evidence>
<proteinExistence type="predicted"/>
<dbReference type="Proteomes" id="UP000322234">
    <property type="component" value="Unassembled WGS sequence"/>
</dbReference>
<comment type="caution">
    <text evidence="1">The sequence shown here is derived from an EMBL/GenBank/DDBJ whole genome shotgun (WGS) entry which is preliminary data.</text>
</comment>
<organism evidence="1 2">
    <name type="scientific">Bos mutus</name>
    <name type="common">wild yak</name>
    <dbReference type="NCBI Taxonomy" id="72004"/>
    <lineage>
        <taxon>Eukaryota</taxon>
        <taxon>Metazoa</taxon>
        <taxon>Chordata</taxon>
        <taxon>Craniata</taxon>
        <taxon>Vertebrata</taxon>
        <taxon>Euteleostomi</taxon>
        <taxon>Mammalia</taxon>
        <taxon>Eutheria</taxon>
        <taxon>Laurasiatheria</taxon>
        <taxon>Artiodactyla</taxon>
        <taxon>Ruminantia</taxon>
        <taxon>Pecora</taxon>
        <taxon>Bovidae</taxon>
        <taxon>Bovinae</taxon>
        <taxon>Bos</taxon>
    </lineage>
</organism>
<reference evidence="1" key="1">
    <citation type="submission" date="2019-10" db="EMBL/GenBank/DDBJ databases">
        <title>The sequence and de novo assembly of the wild yak genome.</title>
        <authorList>
            <person name="Liu Y."/>
        </authorList>
    </citation>
    <scope>NUCLEOTIDE SEQUENCE [LARGE SCALE GENOMIC DNA]</scope>
    <source>
        <strain evidence="1">WY2019</strain>
    </source>
</reference>
<dbReference type="EMBL" id="VBQZ03000182">
    <property type="protein sequence ID" value="MXQ97174.1"/>
    <property type="molecule type" value="Genomic_DNA"/>
</dbReference>
<sequence length="97" mass="10904">MPMLLDALAQVLLPGSQRRHISKAEFKYSLQSNHTSYLDSKHLFPSIPPFSPRTRAAMDVGVDPKDRLKQDQRPRMEKGCSTVINRITGVRGNGIKT</sequence>
<protein>
    <submittedName>
        <fullName evidence="1">Uncharacterized protein</fullName>
    </submittedName>
</protein>
<accession>A0A6B0SBA2</accession>